<dbReference type="Proteomes" id="UP000837675">
    <property type="component" value="Unassembled WGS sequence"/>
</dbReference>
<dbReference type="PANTHER" id="PTHR34825:SF1">
    <property type="entry name" value="AAA-ATPASE-LIKE DOMAIN-CONTAINING PROTEIN"/>
    <property type="match status" value="1"/>
</dbReference>
<reference evidence="2" key="1">
    <citation type="submission" date="2021-06" db="EMBL/GenBank/DDBJ databases">
        <authorList>
            <person name="Nardi T."/>
            <person name="Nardi T."/>
        </authorList>
    </citation>
    <scope>NUCLEOTIDE SEQUENCE</scope>
</reference>
<gene>
    <name evidence="2" type="ORF">MHYMCMPASI_01002</name>
</gene>
<keyword evidence="3" id="KW-1185">Reference proteome</keyword>
<evidence type="ECO:0000313" key="3">
    <source>
        <dbReference type="Proteomes" id="UP000837675"/>
    </source>
</evidence>
<sequence>MSMLQYFLDQSQSSQDNIFQGLEIVKDREFCQQHQNQYPVIFISFKDIKYSGYSGAYSGIAQVIKHLYATHE</sequence>
<evidence type="ECO:0000259" key="1">
    <source>
        <dbReference type="Pfam" id="PF09820"/>
    </source>
</evidence>
<dbReference type="InterPro" id="IPR018631">
    <property type="entry name" value="AAA-ATPase-like_dom"/>
</dbReference>
<dbReference type="EMBL" id="CAJVAF010000332">
    <property type="protein sequence ID" value="CAG7598254.1"/>
    <property type="molecule type" value="Genomic_DNA"/>
</dbReference>
<name>A0A8S4BX35_9ACAR</name>
<evidence type="ECO:0000313" key="2">
    <source>
        <dbReference type="EMBL" id="CAG7598254.1"/>
    </source>
</evidence>
<dbReference type="Pfam" id="PF09820">
    <property type="entry name" value="AAA-ATPase_like"/>
    <property type="match status" value="1"/>
</dbReference>
<organism evidence="2 3">
    <name type="scientific">Hyalomma marginatum</name>
    <dbReference type="NCBI Taxonomy" id="34627"/>
    <lineage>
        <taxon>Eukaryota</taxon>
        <taxon>Metazoa</taxon>
        <taxon>Ecdysozoa</taxon>
        <taxon>Arthropoda</taxon>
        <taxon>Chelicerata</taxon>
        <taxon>Arachnida</taxon>
        <taxon>Acari</taxon>
        <taxon>Parasitiformes</taxon>
        <taxon>Ixodida</taxon>
        <taxon>Ixodoidea</taxon>
        <taxon>Ixodidae</taxon>
        <taxon>Hyalomminae</taxon>
        <taxon>Hyalomma</taxon>
    </lineage>
</organism>
<dbReference type="PANTHER" id="PTHR34825">
    <property type="entry name" value="CONSERVED PROTEIN, WITH A WEAK D-GALACTARATE DEHYDRATASE/ALTRONATE HYDROLASE DOMAIN"/>
    <property type="match status" value="1"/>
</dbReference>
<proteinExistence type="predicted"/>
<accession>A0A8S4BX35</accession>
<comment type="caution">
    <text evidence="2">The sequence shown here is derived from an EMBL/GenBank/DDBJ whole genome shotgun (WGS) entry which is preliminary data.</text>
</comment>
<protein>
    <recommendedName>
        <fullName evidence="1">AAA-ATPase-like domain-containing protein</fullName>
    </recommendedName>
</protein>
<dbReference type="AlphaFoldDB" id="A0A8S4BX35"/>
<feature type="domain" description="AAA-ATPase-like" evidence="1">
    <location>
        <begin position="1"/>
        <end position="69"/>
    </location>
</feature>